<comment type="caution">
    <text evidence="1">The sequence shown here is derived from an EMBL/GenBank/DDBJ whole genome shotgun (WGS) entry which is preliminary data.</text>
</comment>
<evidence type="ECO:0000313" key="4">
    <source>
        <dbReference type="Proteomes" id="UP000436692"/>
    </source>
</evidence>
<accession>A0A109CXH4</accession>
<dbReference type="RefSeq" id="WP_060716673.1">
    <property type="nucleotide sequence ID" value="NZ_CP055265.1"/>
</dbReference>
<gene>
    <name evidence="1" type="ORF">DXT89_24760</name>
    <name evidence="3" type="ORF">GOZ95_26410</name>
    <name evidence="2" type="ORF">IEI95_007945</name>
</gene>
<dbReference type="OrthoDB" id="9860596at2"/>
<dbReference type="Proteomes" id="UP000655037">
    <property type="component" value="Unassembled WGS sequence"/>
</dbReference>
<name>A0A109CXH4_AGRVI</name>
<evidence type="ECO:0000313" key="5">
    <source>
        <dbReference type="Proteomes" id="UP000436911"/>
    </source>
</evidence>
<dbReference type="EMBL" id="JACXXJ020000003">
    <property type="protein sequence ID" value="MBF2714178.1"/>
    <property type="molecule type" value="Genomic_DNA"/>
</dbReference>
<sequence>MVAPPLREFNRYIKQGMSCIVNLKIDKPGGDTQSVQFSMTPEQCREIANNLMICAQVIELERPTAPQ</sequence>
<dbReference type="Proteomes" id="UP000436911">
    <property type="component" value="Unassembled WGS sequence"/>
</dbReference>
<dbReference type="Proteomes" id="UP000436692">
    <property type="component" value="Unassembled WGS sequence"/>
</dbReference>
<dbReference type="GeneID" id="60684197"/>
<evidence type="ECO:0000313" key="3">
    <source>
        <dbReference type="EMBL" id="MUZ60959.1"/>
    </source>
</evidence>
<reference evidence="3 4" key="2">
    <citation type="submission" date="2019-12" db="EMBL/GenBank/DDBJ databases">
        <title>Whole-genome sequencing of Allorhizobium vitis.</title>
        <authorList>
            <person name="Gan H.M."/>
            <person name="Szegedi E."/>
            <person name="Burr T."/>
            <person name="Savka M.A."/>
        </authorList>
    </citation>
    <scope>NUCLEOTIDE SEQUENCE [LARGE SCALE GENOMIC DNA]</scope>
    <source>
        <strain evidence="3 4">CG989</strain>
    </source>
</reference>
<organism evidence="1 5">
    <name type="scientific">Agrobacterium vitis</name>
    <name type="common">Rhizobium vitis</name>
    <dbReference type="NCBI Taxonomy" id="373"/>
    <lineage>
        <taxon>Bacteria</taxon>
        <taxon>Pseudomonadati</taxon>
        <taxon>Pseudomonadota</taxon>
        <taxon>Alphaproteobacteria</taxon>
        <taxon>Hyphomicrobiales</taxon>
        <taxon>Rhizobiaceae</taxon>
        <taxon>Rhizobium/Agrobacterium group</taxon>
        <taxon>Agrobacterium</taxon>
    </lineage>
</organism>
<reference evidence="2" key="3">
    <citation type="submission" date="2020-11" db="EMBL/GenBank/DDBJ databases">
        <title>Agrobacterium vitis strain K377 genome.</title>
        <authorList>
            <person name="Xi H."/>
        </authorList>
    </citation>
    <scope>NUCLEOTIDE SEQUENCE</scope>
    <source>
        <strain evidence="2">K377</strain>
    </source>
</reference>
<evidence type="ECO:0000313" key="1">
    <source>
        <dbReference type="EMBL" id="KAA3520791.1"/>
    </source>
</evidence>
<protein>
    <submittedName>
        <fullName evidence="1">Uncharacterized protein</fullName>
    </submittedName>
</protein>
<proteinExistence type="predicted"/>
<evidence type="ECO:0000313" key="2">
    <source>
        <dbReference type="EMBL" id="MBF2714178.1"/>
    </source>
</evidence>
<dbReference type="EMBL" id="QUSG01000025">
    <property type="protein sequence ID" value="KAA3520791.1"/>
    <property type="molecule type" value="Genomic_DNA"/>
</dbReference>
<reference evidence="1 5" key="1">
    <citation type="submission" date="2018-08" db="EMBL/GenBank/DDBJ databases">
        <title>Genome sequencing of Agrobacterium vitis strain ICMP 10754.</title>
        <authorList>
            <person name="Visnovsky S.B."/>
            <person name="Pitman A.R."/>
        </authorList>
    </citation>
    <scope>NUCLEOTIDE SEQUENCE [LARGE SCALE GENOMIC DNA]</scope>
    <source>
        <strain evidence="1 5">ICMP 10754</strain>
    </source>
</reference>
<dbReference type="AlphaFoldDB" id="A0A109CXH4"/>
<dbReference type="EMBL" id="WPHM01000025">
    <property type="protein sequence ID" value="MUZ60959.1"/>
    <property type="molecule type" value="Genomic_DNA"/>
</dbReference>